<accession>A0A2M6W572</accession>
<keyword evidence="2 4" id="KW-0689">Ribosomal protein</keyword>
<dbReference type="Gene3D" id="3.100.10.10">
    <property type="match status" value="1"/>
</dbReference>
<comment type="function">
    <text evidence="4">Binds to the 23S rRNA.</text>
</comment>
<dbReference type="InterPro" id="IPR005749">
    <property type="entry name" value="Ribosomal_uL15_bac-type"/>
</dbReference>
<dbReference type="Pfam" id="PF00828">
    <property type="entry name" value="Ribosomal_L27A"/>
    <property type="match status" value="1"/>
</dbReference>
<evidence type="ECO:0000256" key="5">
    <source>
        <dbReference type="RuleBase" id="RU003888"/>
    </source>
</evidence>
<dbReference type="GO" id="GO:0019843">
    <property type="term" value="F:rRNA binding"/>
    <property type="evidence" value="ECO:0007669"/>
    <property type="project" value="UniProtKB-UniRule"/>
</dbReference>
<dbReference type="SUPFAM" id="SSF52080">
    <property type="entry name" value="Ribosomal proteins L15p and L18e"/>
    <property type="match status" value="1"/>
</dbReference>
<dbReference type="NCBIfam" id="TIGR01071">
    <property type="entry name" value="rplO_bact"/>
    <property type="match status" value="1"/>
</dbReference>
<evidence type="ECO:0000313" key="9">
    <source>
        <dbReference type="Proteomes" id="UP000231183"/>
    </source>
</evidence>
<sequence length="146" mass="15876">MPLRPNTIKSKNKLKKRSKRLGRGNASGCGNYSGRGLKGQKSRSGGRRGLKLKGLKAMLQATPKLRGFKSLQTKPTEVSLEKIQKNFKDGETVNLVSLKEKKLVNVKAKEAKILSNGSISIKITVQGIKCTTKAKEMIVKAGGQVE</sequence>
<comment type="subunit">
    <text evidence="4">Part of the 50S ribosomal subunit.</text>
</comment>
<protein>
    <recommendedName>
        <fullName evidence="4">Large ribosomal subunit protein uL15</fullName>
    </recommendedName>
</protein>
<dbReference type="Proteomes" id="UP000231183">
    <property type="component" value="Unassembled WGS sequence"/>
</dbReference>
<dbReference type="InterPro" id="IPR001196">
    <property type="entry name" value="Ribosomal_uL15_CS"/>
</dbReference>
<feature type="domain" description="Large ribosomal subunit protein uL15/eL18" evidence="7">
    <location>
        <begin position="77"/>
        <end position="146"/>
    </location>
</feature>
<dbReference type="GO" id="GO:0003735">
    <property type="term" value="F:structural constituent of ribosome"/>
    <property type="evidence" value="ECO:0007669"/>
    <property type="project" value="InterPro"/>
</dbReference>
<feature type="compositionally biased region" description="Gly residues" evidence="6">
    <location>
        <begin position="25"/>
        <end position="37"/>
    </location>
</feature>
<comment type="caution">
    <text evidence="8">The sequence shown here is derived from an EMBL/GenBank/DDBJ whole genome shotgun (WGS) entry which is preliminary data.</text>
</comment>
<dbReference type="InterPro" id="IPR030878">
    <property type="entry name" value="Ribosomal_uL15"/>
</dbReference>
<comment type="similarity">
    <text evidence="1 4 5">Belongs to the universal ribosomal protein uL15 family.</text>
</comment>
<reference evidence="9" key="1">
    <citation type="submission" date="2017-09" db="EMBL/GenBank/DDBJ databases">
        <title>Depth-based differentiation of microbial function through sediment-hosted aquifers and enrichment of novel symbionts in the deep terrestrial subsurface.</title>
        <authorList>
            <person name="Probst A.J."/>
            <person name="Ladd B."/>
            <person name="Jarett J.K."/>
            <person name="Geller-Mcgrath D.E."/>
            <person name="Sieber C.M.K."/>
            <person name="Emerson J.B."/>
            <person name="Anantharaman K."/>
            <person name="Thomas B.C."/>
            <person name="Malmstrom R."/>
            <person name="Stieglmeier M."/>
            <person name="Klingl A."/>
            <person name="Woyke T."/>
            <person name="Ryan C.M."/>
            <person name="Banfield J.F."/>
        </authorList>
    </citation>
    <scope>NUCLEOTIDE SEQUENCE [LARGE SCALE GENOMIC DNA]</scope>
</reference>
<organism evidence="8 9">
    <name type="scientific">Candidatus Magasanikbacteria bacterium CG10_big_fil_rev_8_21_14_0_10_40_10</name>
    <dbReference type="NCBI Taxonomy" id="1974648"/>
    <lineage>
        <taxon>Bacteria</taxon>
        <taxon>Candidatus Magasanikiibacteriota</taxon>
    </lineage>
</organism>
<feature type="compositionally biased region" description="Basic residues" evidence="6">
    <location>
        <begin position="38"/>
        <end position="49"/>
    </location>
</feature>
<feature type="compositionally biased region" description="Basic residues" evidence="6">
    <location>
        <begin position="10"/>
        <end position="22"/>
    </location>
</feature>
<name>A0A2M6W572_9BACT</name>
<keyword evidence="3 4" id="KW-0687">Ribonucleoprotein</keyword>
<dbReference type="InterPro" id="IPR036227">
    <property type="entry name" value="Ribosomal_uL15/eL18_sf"/>
</dbReference>
<evidence type="ECO:0000256" key="4">
    <source>
        <dbReference type="HAMAP-Rule" id="MF_01341"/>
    </source>
</evidence>
<evidence type="ECO:0000313" key="8">
    <source>
        <dbReference type="EMBL" id="PIT87952.1"/>
    </source>
</evidence>
<dbReference type="GO" id="GO:0022625">
    <property type="term" value="C:cytosolic large ribosomal subunit"/>
    <property type="evidence" value="ECO:0007669"/>
    <property type="project" value="TreeGrafter"/>
</dbReference>
<dbReference type="HAMAP" id="MF_01341">
    <property type="entry name" value="Ribosomal_uL15"/>
    <property type="match status" value="1"/>
</dbReference>
<dbReference type="EMBL" id="PFBX01000002">
    <property type="protein sequence ID" value="PIT87952.1"/>
    <property type="molecule type" value="Genomic_DNA"/>
</dbReference>
<proteinExistence type="inferred from homology"/>
<keyword evidence="4" id="KW-0694">RNA-binding</keyword>
<evidence type="ECO:0000256" key="2">
    <source>
        <dbReference type="ARBA" id="ARBA00022980"/>
    </source>
</evidence>
<gene>
    <name evidence="4 8" type="primary">rplO</name>
    <name evidence="8" type="ORF">COU31_00090</name>
</gene>
<dbReference type="PROSITE" id="PS00475">
    <property type="entry name" value="RIBOSOMAL_L15"/>
    <property type="match status" value="1"/>
</dbReference>
<evidence type="ECO:0000256" key="1">
    <source>
        <dbReference type="ARBA" id="ARBA00007320"/>
    </source>
</evidence>
<dbReference type="AlphaFoldDB" id="A0A2M6W572"/>
<dbReference type="InterPro" id="IPR021131">
    <property type="entry name" value="Ribosomal_uL15/eL18"/>
</dbReference>
<dbReference type="GO" id="GO:0006412">
    <property type="term" value="P:translation"/>
    <property type="evidence" value="ECO:0007669"/>
    <property type="project" value="UniProtKB-UniRule"/>
</dbReference>
<keyword evidence="4" id="KW-0699">rRNA-binding</keyword>
<dbReference type="PANTHER" id="PTHR12934:SF11">
    <property type="entry name" value="LARGE RIBOSOMAL SUBUNIT PROTEIN UL15M"/>
    <property type="match status" value="1"/>
</dbReference>
<dbReference type="PANTHER" id="PTHR12934">
    <property type="entry name" value="50S RIBOSOMAL PROTEIN L15"/>
    <property type="match status" value="1"/>
</dbReference>
<evidence type="ECO:0000259" key="7">
    <source>
        <dbReference type="Pfam" id="PF00828"/>
    </source>
</evidence>
<evidence type="ECO:0000256" key="3">
    <source>
        <dbReference type="ARBA" id="ARBA00023274"/>
    </source>
</evidence>
<feature type="region of interest" description="Disordered" evidence="6">
    <location>
        <begin position="1"/>
        <end position="49"/>
    </location>
</feature>
<evidence type="ECO:0000256" key="6">
    <source>
        <dbReference type="SAM" id="MobiDB-lite"/>
    </source>
</evidence>